<evidence type="ECO:0000313" key="3">
    <source>
        <dbReference type="Proteomes" id="UP000314294"/>
    </source>
</evidence>
<protein>
    <submittedName>
        <fullName evidence="2">Uncharacterized protein</fullName>
    </submittedName>
</protein>
<dbReference type="Proteomes" id="UP000314294">
    <property type="component" value="Unassembled WGS sequence"/>
</dbReference>
<reference evidence="2 3" key="1">
    <citation type="submission" date="2019-03" db="EMBL/GenBank/DDBJ databases">
        <title>First draft genome of Liparis tanakae, snailfish: a comprehensive survey of snailfish specific genes.</title>
        <authorList>
            <person name="Kim W."/>
            <person name="Song I."/>
            <person name="Jeong J.-H."/>
            <person name="Kim D."/>
            <person name="Kim S."/>
            <person name="Ryu S."/>
            <person name="Song J.Y."/>
            <person name="Lee S.K."/>
        </authorList>
    </citation>
    <scope>NUCLEOTIDE SEQUENCE [LARGE SCALE GENOMIC DNA]</scope>
    <source>
        <tissue evidence="2">Muscle</tissue>
    </source>
</reference>
<keyword evidence="1" id="KW-1133">Transmembrane helix</keyword>
<evidence type="ECO:0000313" key="2">
    <source>
        <dbReference type="EMBL" id="TNN64628.1"/>
    </source>
</evidence>
<name>A0A4Z2HFH9_9TELE</name>
<organism evidence="2 3">
    <name type="scientific">Liparis tanakae</name>
    <name type="common">Tanaka's snailfish</name>
    <dbReference type="NCBI Taxonomy" id="230148"/>
    <lineage>
        <taxon>Eukaryota</taxon>
        <taxon>Metazoa</taxon>
        <taxon>Chordata</taxon>
        <taxon>Craniata</taxon>
        <taxon>Vertebrata</taxon>
        <taxon>Euteleostomi</taxon>
        <taxon>Actinopterygii</taxon>
        <taxon>Neopterygii</taxon>
        <taxon>Teleostei</taxon>
        <taxon>Neoteleostei</taxon>
        <taxon>Acanthomorphata</taxon>
        <taxon>Eupercaria</taxon>
        <taxon>Perciformes</taxon>
        <taxon>Cottioidei</taxon>
        <taxon>Cottales</taxon>
        <taxon>Liparidae</taxon>
        <taxon>Liparis</taxon>
    </lineage>
</organism>
<accession>A0A4Z2HFH9</accession>
<gene>
    <name evidence="2" type="ORF">EYF80_025137</name>
</gene>
<feature type="transmembrane region" description="Helical" evidence="1">
    <location>
        <begin position="69"/>
        <end position="88"/>
    </location>
</feature>
<keyword evidence="3" id="KW-1185">Reference proteome</keyword>
<comment type="caution">
    <text evidence="2">The sequence shown here is derived from an EMBL/GenBank/DDBJ whole genome shotgun (WGS) entry which is preliminary data.</text>
</comment>
<keyword evidence="1" id="KW-0812">Transmembrane</keyword>
<evidence type="ECO:0000256" key="1">
    <source>
        <dbReference type="SAM" id="Phobius"/>
    </source>
</evidence>
<proteinExistence type="predicted"/>
<dbReference type="AlphaFoldDB" id="A0A4Z2HFH9"/>
<keyword evidence="1" id="KW-0472">Membrane</keyword>
<dbReference type="EMBL" id="SRLO01000249">
    <property type="protein sequence ID" value="TNN64628.1"/>
    <property type="molecule type" value="Genomic_DNA"/>
</dbReference>
<sequence length="103" mass="11790">MNKRSTKDAPERREQFKDNYSCSKNRLLSKELIDLMSRYRQPDERRYSRSLPWLTGAPVASGLLPAGEAAIHIIAGLKLFLCFYGVILNPLTHEQMLNGSHKE</sequence>